<keyword evidence="7" id="KW-0472">Membrane</keyword>
<reference evidence="9 10" key="1">
    <citation type="submission" date="2018-05" db="EMBL/GenBank/DDBJ databases">
        <title>Draft genome sequence of Scytalidium lignicola DSM 105466, a ubiquitous saprotrophic fungus.</title>
        <authorList>
            <person name="Buettner E."/>
            <person name="Gebauer A.M."/>
            <person name="Hofrichter M."/>
            <person name="Liers C."/>
            <person name="Kellner H."/>
        </authorList>
    </citation>
    <scope>NUCLEOTIDE SEQUENCE [LARGE SCALE GENOMIC DNA]</scope>
    <source>
        <strain evidence="9 10">DSM 105466</strain>
    </source>
</reference>
<dbReference type="PANTHER" id="PTHR47171:SF5">
    <property type="entry name" value="ZN(II)2CYS6 TRANSCRIPTION FACTOR (EUROFUNG)"/>
    <property type="match status" value="1"/>
</dbReference>
<evidence type="ECO:0000259" key="8">
    <source>
        <dbReference type="SMART" id="SM00906"/>
    </source>
</evidence>
<evidence type="ECO:0000313" key="10">
    <source>
        <dbReference type="Proteomes" id="UP000258309"/>
    </source>
</evidence>
<keyword evidence="7" id="KW-0812">Transmembrane</keyword>
<keyword evidence="3" id="KW-0238">DNA-binding</keyword>
<evidence type="ECO:0000313" key="9">
    <source>
        <dbReference type="EMBL" id="RFU28565.1"/>
    </source>
</evidence>
<keyword evidence="5" id="KW-0539">Nucleus</keyword>
<dbReference type="SMART" id="SM00906">
    <property type="entry name" value="Fungal_trans"/>
    <property type="match status" value="1"/>
</dbReference>
<feature type="region of interest" description="Disordered" evidence="6">
    <location>
        <begin position="85"/>
        <end position="104"/>
    </location>
</feature>
<keyword evidence="1" id="KW-0862">Zinc</keyword>
<keyword evidence="10" id="KW-1185">Reference proteome</keyword>
<feature type="transmembrane region" description="Helical" evidence="7">
    <location>
        <begin position="452"/>
        <end position="471"/>
    </location>
</feature>
<dbReference type="InterPro" id="IPR052073">
    <property type="entry name" value="Amide_Lactam_Regulators"/>
</dbReference>
<name>A0A3E2H592_SCYLI</name>
<feature type="non-terminal residue" evidence="9">
    <location>
        <position position="1"/>
    </location>
</feature>
<dbReference type="GO" id="GO:0008270">
    <property type="term" value="F:zinc ion binding"/>
    <property type="evidence" value="ECO:0007669"/>
    <property type="project" value="InterPro"/>
</dbReference>
<comment type="caution">
    <text evidence="9">The sequence shown here is derived from an EMBL/GenBank/DDBJ whole genome shotgun (WGS) entry which is preliminary data.</text>
</comment>
<evidence type="ECO:0000256" key="6">
    <source>
        <dbReference type="SAM" id="MobiDB-lite"/>
    </source>
</evidence>
<feature type="domain" description="Xylanolytic transcriptional activator regulatory" evidence="8">
    <location>
        <begin position="254"/>
        <end position="329"/>
    </location>
</feature>
<protein>
    <recommendedName>
        <fullName evidence="8">Xylanolytic transcriptional activator regulatory domain-containing protein</fullName>
    </recommendedName>
</protein>
<evidence type="ECO:0000256" key="7">
    <source>
        <dbReference type="SAM" id="Phobius"/>
    </source>
</evidence>
<evidence type="ECO:0000256" key="4">
    <source>
        <dbReference type="ARBA" id="ARBA00023163"/>
    </source>
</evidence>
<dbReference type="GO" id="GO:0003677">
    <property type="term" value="F:DNA binding"/>
    <property type="evidence" value="ECO:0007669"/>
    <property type="project" value="UniProtKB-KW"/>
</dbReference>
<feature type="non-terminal residue" evidence="9">
    <location>
        <position position="629"/>
    </location>
</feature>
<keyword evidence="4" id="KW-0804">Transcription</keyword>
<dbReference type="Proteomes" id="UP000258309">
    <property type="component" value="Unassembled WGS sequence"/>
</dbReference>
<dbReference type="GO" id="GO:0006351">
    <property type="term" value="P:DNA-templated transcription"/>
    <property type="evidence" value="ECO:0007669"/>
    <property type="project" value="InterPro"/>
</dbReference>
<dbReference type="InterPro" id="IPR007219">
    <property type="entry name" value="XnlR_reg_dom"/>
</dbReference>
<evidence type="ECO:0000256" key="3">
    <source>
        <dbReference type="ARBA" id="ARBA00023125"/>
    </source>
</evidence>
<proteinExistence type="predicted"/>
<accession>A0A3E2H592</accession>
<dbReference type="CDD" id="cd12148">
    <property type="entry name" value="fungal_TF_MHR"/>
    <property type="match status" value="1"/>
</dbReference>
<evidence type="ECO:0000256" key="5">
    <source>
        <dbReference type="ARBA" id="ARBA00023242"/>
    </source>
</evidence>
<keyword evidence="7" id="KW-1133">Transmembrane helix</keyword>
<organism evidence="9 10">
    <name type="scientific">Scytalidium lignicola</name>
    <name type="common">Hyphomycete</name>
    <dbReference type="NCBI Taxonomy" id="5539"/>
    <lineage>
        <taxon>Eukaryota</taxon>
        <taxon>Fungi</taxon>
        <taxon>Dikarya</taxon>
        <taxon>Ascomycota</taxon>
        <taxon>Pezizomycotina</taxon>
        <taxon>Leotiomycetes</taxon>
        <taxon>Leotiomycetes incertae sedis</taxon>
        <taxon>Scytalidium</taxon>
    </lineage>
</organism>
<dbReference type="OrthoDB" id="39175at2759"/>
<evidence type="ECO:0000256" key="2">
    <source>
        <dbReference type="ARBA" id="ARBA00023015"/>
    </source>
</evidence>
<keyword evidence="2" id="KW-0805">Transcription regulation</keyword>
<dbReference type="Pfam" id="PF04082">
    <property type="entry name" value="Fungal_trans"/>
    <property type="match status" value="1"/>
</dbReference>
<dbReference type="AlphaFoldDB" id="A0A3E2H592"/>
<dbReference type="EMBL" id="NCSJ02000159">
    <property type="protein sequence ID" value="RFU28565.1"/>
    <property type="molecule type" value="Genomic_DNA"/>
</dbReference>
<sequence length="629" mass="70570">MANSPFSGSNGPVAPETTEAVTMPRWRARVVCLRCNEKKVGLKVLLDQNLPLSFDVPDLQQTNPRQSLPPAQRGVIRHGTDLSDSIIPETGDGQSEHQHRGGLSPNSCAQASYLGESGYMPVFSQLRGSSEARMTSPKVIDVRYIIHPLQPTLQLSYLDTFVESCYCFCPILDRTMLNIADFGGSLLLQQALALVGSIIQPSLLHGDDPTSYYDKARVLFYHGAEPNPLVTLVAAMLFYWWSTCPPNVVSTNGSWWWSGITIRQAQELGFHREPKADQGVRVGETVSLRRRIWWTLFARERLTSICHGRPCIINPQDCDVRELTHADFPDLPNARPDIFIQWIRLCTIVGRVGEHLRRSPQVATATHDLLDELKGWAHSLPPAIQLPFSSYPTPKFDRDIYQLHLPYLTCITLLYLKRSSKGVPTAHVPAILAASSVARIFEDILIRGSLRFLQGMAGWYIAIALLALLYARRVKTLEEAADTHFQVLRVALKEMAHRFASAKMYDKGIDKLLEGEPPSGSTVENDPIILDDIQPPQLSEHPSEALNLDIRNREDPLQYFPWATQETSPLFKVLLFDDRPPLFSPMDYANDVSMSLFDLFGNPLEEVNYDQASFPLTWEANNGTPLAFV</sequence>
<evidence type="ECO:0000256" key="1">
    <source>
        <dbReference type="ARBA" id="ARBA00022833"/>
    </source>
</evidence>
<dbReference type="PANTHER" id="PTHR47171">
    <property type="entry name" value="FARA-RELATED"/>
    <property type="match status" value="1"/>
</dbReference>
<gene>
    <name evidence="9" type="ORF">B7463_g7787</name>
</gene>